<feature type="domain" description="G-protein coupled receptors family 1 profile" evidence="15">
    <location>
        <begin position="39"/>
        <end position="289"/>
    </location>
</feature>
<keyword evidence="4 13" id="KW-0812">Transmembrane</keyword>
<evidence type="ECO:0000259" key="15">
    <source>
        <dbReference type="PROSITE" id="PS50262"/>
    </source>
</evidence>
<feature type="transmembrane region" description="Helical" evidence="14">
    <location>
        <begin position="57"/>
        <end position="76"/>
    </location>
</feature>
<keyword evidence="3 14" id="KW-0716">Sensory transduction</keyword>
<dbReference type="GO" id="GO:0005886">
    <property type="term" value="C:plasma membrane"/>
    <property type="evidence" value="ECO:0007669"/>
    <property type="project" value="UniProtKB-SubCell"/>
</dbReference>
<dbReference type="Proteomes" id="UP001591681">
    <property type="component" value="Unassembled WGS sequence"/>
</dbReference>
<dbReference type="AlphaFoldDB" id="A0ABD1KB78"/>
<dbReference type="PANTHER" id="PTHR26451">
    <property type="entry name" value="G_PROTEIN_RECEP_F1_2 DOMAIN-CONTAINING PROTEIN"/>
    <property type="match status" value="1"/>
</dbReference>
<evidence type="ECO:0000256" key="13">
    <source>
        <dbReference type="RuleBase" id="RU000688"/>
    </source>
</evidence>
<evidence type="ECO:0000256" key="6">
    <source>
        <dbReference type="ARBA" id="ARBA00022989"/>
    </source>
</evidence>
<comment type="subcellular location">
    <subcellularLocation>
        <location evidence="1 14">Cell membrane</location>
        <topology evidence="1 14">Multi-pass membrane protein</topology>
    </subcellularLocation>
</comment>
<dbReference type="InterPro" id="IPR052921">
    <property type="entry name" value="GPCR1_Superfamily_Member"/>
</dbReference>
<gene>
    <name evidence="16" type="ORF">ACEWY4_008563</name>
</gene>
<keyword evidence="6 14" id="KW-1133">Transmembrane helix</keyword>
<name>A0ABD1KB78_9TELE</name>
<dbReference type="EMBL" id="JBHFQA010000007">
    <property type="protein sequence ID" value="KAL2096415.1"/>
    <property type="molecule type" value="Genomic_DNA"/>
</dbReference>
<protein>
    <recommendedName>
        <fullName evidence="14">Olfactory receptor</fullName>
    </recommendedName>
</protein>
<dbReference type="Pfam" id="PF13853">
    <property type="entry name" value="7tm_4"/>
    <property type="match status" value="1"/>
</dbReference>
<dbReference type="SUPFAM" id="SSF81321">
    <property type="entry name" value="Family A G protein-coupled receptor-like"/>
    <property type="match status" value="1"/>
</dbReference>
<evidence type="ECO:0000256" key="14">
    <source>
        <dbReference type="RuleBase" id="RU363047"/>
    </source>
</evidence>
<keyword evidence="5 14" id="KW-0552">Olfaction</keyword>
<keyword evidence="7 13" id="KW-0297">G-protein coupled receptor</keyword>
<dbReference type="PROSITE" id="PS00237">
    <property type="entry name" value="G_PROTEIN_RECEP_F1_1"/>
    <property type="match status" value="1"/>
</dbReference>
<evidence type="ECO:0000256" key="12">
    <source>
        <dbReference type="ARBA" id="ARBA00023224"/>
    </source>
</evidence>
<evidence type="ECO:0000256" key="1">
    <source>
        <dbReference type="ARBA" id="ARBA00004651"/>
    </source>
</evidence>
<feature type="transmembrane region" description="Helical" evidence="14">
    <location>
        <begin position="237"/>
        <end position="257"/>
    </location>
</feature>
<keyword evidence="2 14" id="KW-1003">Cell membrane</keyword>
<feature type="transmembrane region" description="Helical" evidence="14">
    <location>
        <begin position="194"/>
        <end position="216"/>
    </location>
</feature>
<evidence type="ECO:0000256" key="8">
    <source>
        <dbReference type="ARBA" id="ARBA00023136"/>
    </source>
</evidence>
<feature type="transmembrane region" description="Helical" evidence="14">
    <location>
        <begin position="139"/>
        <end position="160"/>
    </location>
</feature>
<dbReference type="PRINTS" id="PR00237">
    <property type="entry name" value="GPCRRHODOPSN"/>
</dbReference>
<keyword evidence="8 14" id="KW-0472">Membrane</keyword>
<dbReference type="PRINTS" id="PR00245">
    <property type="entry name" value="OLFACTORYR"/>
</dbReference>
<accession>A0ABD1KB78</accession>
<dbReference type="InterPro" id="IPR017452">
    <property type="entry name" value="GPCR_Rhodpsn_7TM"/>
</dbReference>
<evidence type="ECO:0000313" key="17">
    <source>
        <dbReference type="Proteomes" id="UP001591681"/>
    </source>
</evidence>
<keyword evidence="9" id="KW-1015">Disulfide bond</keyword>
<sequence>MENKTVPSYFYFTLFKGYENIRILYFLLTIIAYFFIIVFNVTILLVVLKDKSLHEPMYLLVSCLLFNSLYGSSALFPRLSADLLSTTHTISRPACFTQIFVICTYAISDFTVLSVMAYDRYVAICEPLQYHNIMTQRKTFLLVLCAFSYSVFCVAVGLYLSVRLPLCGNQIHRLYCTNWSVVRLSCVSTLINNIWGFFLTVTTVFLPAGFILFTYMRILLVCRKSTAEFRGKALQTCLPHIVNFVTYSIAIFSDIALSRYEPGQILNAIVLIMSLEFIVIPPLLNPLIYGLNLPDIRRKILSIMISLKVALSC</sequence>
<evidence type="ECO:0000313" key="16">
    <source>
        <dbReference type="EMBL" id="KAL2096415.1"/>
    </source>
</evidence>
<comment type="similarity">
    <text evidence="13">Belongs to the G-protein coupled receptor 1 family.</text>
</comment>
<feature type="transmembrane region" description="Helical" evidence="14">
    <location>
        <begin position="269"/>
        <end position="291"/>
    </location>
</feature>
<evidence type="ECO:0000256" key="2">
    <source>
        <dbReference type="ARBA" id="ARBA00022475"/>
    </source>
</evidence>
<comment type="caution">
    <text evidence="16">The sequence shown here is derived from an EMBL/GenBank/DDBJ whole genome shotgun (WGS) entry which is preliminary data.</text>
</comment>
<dbReference type="InterPro" id="IPR000725">
    <property type="entry name" value="Olfact_rcpt"/>
</dbReference>
<feature type="transmembrane region" description="Helical" evidence="14">
    <location>
        <begin position="96"/>
        <end position="118"/>
    </location>
</feature>
<dbReference type="GO" id="GO:0007608">
    <property type="term" value="P:sensory perception of smell"/>
    <property type="evidence" value="ECO:0007669"/>
    <property type="project" value="UniProtKB-KW"/>
</dbReference>
<evidence type="ECO:0000256" key="5">
    <source>
        <dbReference type="ARBA" id="ARBA00022725"/>
    </source>
</evidence>
<evidence type="ECO:0000256" key="9">
    <source>
        <dbReference type="ARBA" id="ARBA00023157"/>
    </source>
</evidence>
<evidence type="ECO:0000256" key="3">
    <source>
        <dbReference type="ARBA" id="ARBA00022606"/>
    </source>
</evidence>
<dbReference type="InterPro" id="IPR000276">
    <property type="entry name" value="GPCR_Rhodpsn"/>
</dbReference>
<dbReference type="PROSITE" id="PS50262">
    <property type="entry name" value="G_PROTEIN_RECEP_F1_2"/>
    <property type="match status" value="1"/>
</dbReference>
<keyword evidence="17" id="KW-1185">Reference proteome</keyword>
<reference evidence="16 17" key="1">
    <citation type="submission" date="2024-09" db="EMBL/GenBank/DDBJ databases">
        <title>A chromosome-level genome assembly of Gray's grenadier anchovy, Coilia grayii.</title>
        <authorList>
            <person name="Fu Z."/>
        </authorList>
    </citation>
    <scope>NUCLEOTIDE SEQUENCE [LARGE SCALE GENOMIC DNA]</scope>
    <source>
        <strain evidence="16">G4</strain>
        <tissue evidence="16">Muscle</tissue>
    </source>
</reference>
<keyword evidence="11" id="KW-0325">Glycoprotein</keyword>
<dbReference type="PANTHER" id="PTHR26451:SF847">
    <property type="entry name" value="ODORANT RECEPTOR-RELATED"/>
    <property type="match status" value="1"/>
</dbReference>
<evidence type="ECO:0000256" key="11">
    <source>
        <dbReference type="ARBA" id="ARBA00023180"/>
    </source>
</evidence>
<keyword evidence="12 13" id="KW-0807">Transducer</keyword>
<evidence type="ECO:0000256" key="7">
    <source>
        <dbReference type="ARBA" id="ARBA00023040"/>
    </source>
</evidence>
<proteinExistence type="inferred from homology"/>
<dbReference type="GO" id="GO:0004930">
    <property type="term" value="F:G protein-coupled receptor activity"/>
    <property type="evidence" value="ECO:0007669"/>
    <property type="project" value="UniProtKB-KW"/>
</dbReference>
<dbReference type="Gene3D" id="1.20.1070.10">
    <property type="entry name" value="Rhodopsin 7-helix transmembrane proteins"/>
    <property type="match status" value="1"/>
</dbReference>
<organism evidence="16 17">
    <name type="scientific">Coilia grayii</name>
    <name type="common">Gray's grenadier anchovy</name>
    <dbReference type="NCBI Taxonomy" id="363190"/>
    <lineage>
        <taxon>Eukaryota</taxon>
        <taxon>Metazoa</taxon>
        <taxon>Chordata</taxon>
        <taxon>Craniata</taxon>
        <taxon>Vertebrata</taxon>
        <taxon>Euteleostomi</taxon>
        <taxon>Actinopterygii</taxon>
        <taxon>Neopterygii</taxon>
        <taxon>Teleostei</taxon>
        <taxon>Clupei</taxon>
        <taxon>Clupeiformes</taxon>
        <taxon>Clupeoidei</taxon>
        <taxon>Engraulidae</taxon>
        <taxon>Coilinae</taxon>
        <taxon>Coilia</taxon>
    </lineage>
</organism>
<evidence type="ECO:0000256" key="4">
    <source>
        <dbReference type="ARBA" id="ARBA00022692"/>
    </source>
</evidence>
<dbReference type="FunFam" id="1.20.1070.10:FF:000024">
    <property type="entry name" value="Olfactory receptor"/>
    <property type="match status" value="1"/>
</dbReference>
<feature type="transmembrane region" description="Helical" evidence="14">
    <location>
        <begin position="23"/>
        <end position="48"/>
    </location>
</feature>
<evidence type="ECO:0000256" key="10">
    <source>
        <dbReference type="ARBA" id="ARBA00023170"/>
    </source>
</evidence>
<keyword evidence="10 13" id="KW-0675">Receptor</keyword>